<dbReference type="EMBL" id="DS989822">
    <property type="protein sequence ID" value="EFQ97065.1"/>
    <property type="molecule type" value="Genomic_DNA"/>
</dbReference>
<keyword evidence="2" id="KW-1185">Reference proteome</keyword>
<evidence type="ECO:0000313" key="2">
    <source>
        <dbReference type="Proteomes" id="UP000002669"/>
    </source>
</evidence>
<organism evidence="2">
    <name type="scientific">Arthroderma gypseum (strain ATCC MYA-4604 / CBS 118893)</name>
    <name type="common">Microsporum gypseum</name>
    <dbReference type="NCBI Taxonomy" id="535722"/>
    <lineage>
        <taxon>Eukaryota</taxon>
        <taxon>Fungi</taxon>
        <taxon>Dikarya</taxon>
        <taxon>Ascomycota</taxon>
        <taxon>Pezizomycotina</taxon>
        <taxon>Eurotiomycetes</taxon>
        <taxon>Eurotiomycetidae</taxon>
        <taxon>Onygenales</taxon>
        <taxon>Arthrodermataceae</taxon>
        <taxon>Nannizzia</taxon>
    </lineage>
</organism>
<protein>
    <submittedName>
        <fullName evidence="1">Uncharacterized protein</fullName>
    </submittedName>
</protein>
<proteinExistence type="predicted"/>
<sequence length="87" mass="9513">MRLSPRIIAMQFGGRVASSMQVRFITALTKPSPFVCPDTFFATDLMLPGRCCGSNCTARPAVFTSVKTPPQVYLKGYFKTFDIAAKG</sequence>
<reference evidence="2" key="1">
    <citation type="journal article" date="2012" name="MBio">
        <title>Comparative genome analysis of Trichophyton rubrum and related dermatophytes reveals candidate genes involved in infection.</title>
        <authorList>
            <person name="Martinez D.A."/>
            <person name="Oliver B.G."/>
            <person name="Graeser Y."/>
            <person name="Goldberg J.M."/>
            <person name="Li W."/>
            <person name="Martinez-Rossi N.M."/>
            <person name="Monod M."/>
            <person name="Shelest E."/>
            <person name="Barton R.C."/>
            <person name="Birch E."/>
            <person name="Brakhage A.A."/>
            <person name="Chen Z."/>
            <person name="Gurr S.J."/>
            <person name="Heiman D."/>
            <person name="Heitman J."/>
            <person name="Kosti I."/>
            <person name="Rossi A."/>
            <person name="Saif S."/>
            <person name="Samalova M."/>
            <person name="Saunders C.W."/>
            <person name="Shea T."/>
            <person name="Summerbell R.C."/>
            <person name="Xu J."/>
            <person name="Young S."/>
            <person name="Zeng Q."/>
            <person name="Birren B.W."/>
            <person name="Cuomo C.A."/>
            <person name="White T.C."/>
        </authorList>
    </citation>
    <scope>NUCLEOTIDE SEQUENCE [LARGE SCALE GENOMIC DNA]</scope>
    <source>
        <strain evidence="2">ATCC MYA-4604 / CBS 118893</strain>
    </source>
</reference>
<dbReference type="VEuPathDB" id="FungiDB:MGYG_00109"/>
<dbReference type="RefSeq" id="XP_003176017.1">
    <property type="nucleotide sequence ID" value="XM_003175969.1"/>
</dbReference>
<dbReference type="Proteomes" id="UP000002669">
    <property type="component" value="Unassembled WGS sequence"/>
</dbReference>
<name>E5R2T1_ARTGP</name>
<dbReference type="GeneID" id="10031328"/>
<evidence type="ECO:0000313" key="1">
    <source>
        <dbReference type="EMBL" id="EFQ97065.1"/>
    </source>
</evidence>
<dbReference type="InParanoid" id="E5R2T1"/>
<dbReference type="AlphaFoldDB" id="E5R2T1"/>
<accession>E5R2T1</accession>
<dbReference type="HOGENOM" id="CLU_2482910_0_0_1"/>
<gene>
    <name evidence="1" type="ORF">MGYG_00109</name>
</gene>